<evidence type="ECO:0000256" key="6">
    <source>
        <dbReference type="ARBA" id="ARBA00023136"/>
    </source>
</evidence>
<comment type="similarity">
    <text evidence="7">Belongs to the binding-protein-dependent transport system permease family.</text>
</comment>
<keyword evidence="3" id="KW-1003">Cell membrane</keyword>
<evidence type="ECO:0000256" key="7">
    <source>
        <dbReference type="RuleBase" id="RU363032"/>
    </source>
</evidence>
<dbReference type="PROSITE" id="PS50928">
    <property type="entry name" value="ABC_TM1"/>
    <property type="match status" value="1"/>
</dbReference>
<keyword evidence="2 7" id="KW-0813">Transport</keyword>
<feature type="transmembrane region" description="Helical" evidence="7">
    <location>
        <begin position="115"/>
        <end position="134"/>
    </location>
</feature>
<proteinExistence type="inferred from homology"/>
<dbReference type="Gene3D" id="1.10.3720.10">
    <property type="entry name" value="MetI-like"/>
    <property type="match status" value="1"/>
</dbReference>
<keyword evidence="4 7" id="KW-0812">Transmembrane</keyword>
<dbReference type="PANTHER" id="PTHR43744">
    <property type="entry name" value="ABC TRANSPORTER PERMEASE PROTEIN MG189-RELATED-RELATED"/>
    <property type="match status" value="1"/>
</dbReference>
<evidence type="ECO:0000313" key="9">
    <source>
        <dbReference type="EMBL" id="RGD70611.1"/>
    </source>
</evidence>
<feature type="domain" description="ABC transmembrane type-1" evidence="8">
    <location>
        <begin position="78"/>
        <end position="267"/>
    </location>
</feature>
<dbReference type="PANTHER" id="PTHR43744:SF12">
    <property type="entry name" value="ABC TRANSPORTER PERMEASE PROTEIN MG189-RELATED"/>
    <property type="match status" value="1"/>
</dbReference>
<organism evidence="9 10">
    <name type="scientific">Hungatella hathewayi</name>
    <dbReference type="NCBI Taxonomy" id="154046"/>
    <lineage>
        <taxon>Bacteria</taxon>
        <taxon>Bacillati</taxon>
        <taxon>Bacillota</taxon>
        <taxon>Clostridia</taxon>
        <taxon>Lachnospirales</taxon>
        <taxon>Lachnospiraceae</taxon>
        <taxon>Hungatella</taxon>
    </lineage>
</organism>
<comment type="subcellular location">
    <subcellularLocation>
        <location evidence="1 7">Cell membrane</location>
        <topology evidence="1 7">Multi-pass membrane protein</topology>
    </subcellularLocation>
</comment>
<evidence type="ECO:0000259" key="8">
    <source>
        <dbReference type="PROSITE" id="PS50928"/>
    </source>
</evidence>
<dbReference type="OrthoDB" id="9787837at2"/>
<gene>
    <name evidence="9" type="ORF">DWX31_10150</name>
</gene>
<feature type="transmembrane region" description="Helical" evidence="7">
    <location>
        <begin position="146"/>
        <end position="167"/>
    </location>
</feature>
<dbReference type="InterPro" id="IPR035906">
    <property type="entry name" value="MetI-like_sf"/>
</dbReference>
<feature type="transmembrane region" description="Helical" evidence="7">
    <location>
        <begin position="83"/>
        <end position="103"/>
    </location>
</feature>
<evidence type="ECO:0000313" key="10">
    <source>
        <dbReference type="Proteomes" id="UP000261023"/>
    </source>
</evidence>
<evidence type="ECO:0000256" key="4">
    <source>
        <dbReference type="ARBA" id="ARBA00022692"/>
    </source>
</evidence>
<dbReference type="GO" id="GO:0055085">
    <property type="term" value="P:transmembrane transport"/>
    <property type="evidence" value="ECO:0007669"/>
    <property type="project" value="InterPro"/>
</dbReference>
<dbReference type="InterPro" id="IPR000515">
    <property type="entry name" value="MetI-like"/>
</dbReference>
<dbReference type="GO" id="GO:0005886">
    <property type="term" value="C:plasma membrane"/>
    <property type="evidence" value="ECO:0007669"/>
    <property type="project" value="UniProtKB-SubCell"/>
</dbReference>
<protein>
    <submittedName>
        <fullName evidence="9">Carbohydrate ABC transporter permease</fullName>
    </submittedName>
</protein>
<dbReference type="RefSeq" id="WP_025530594.1">
    <property type="nucleotide sequence ID" value="NZ_QTJW01000006.1"/>
</dbReference>
<dbReference type="SUPFAM" id="SSF161098">
    <property type="entry name" value="MetI-like"/>
    <property type="match status" value="1"/>
</dbReference>
<keyword evidence="6 7" id="KW-0472">Membrane</keyword>
<dbReference type="EMBL" id="QTJW01000006">
    <property type="protein sequence ID" value="RGD70611.1"/>
    <property type="molecule type" value="Genomic_DNA"/>
</dbReference>
<feature type="transmembrane region" description="Helical" evidence="7">
    <location>
        <begin position="188"/>
        <end position="211"/>
    </location>
</feature>
<evidence type="ECO:0000256" key="1">
    <source>
        <dbReference type="ARBA" id="ARBA00004651"/>
    </source>
</evidence>
<dbReference type="Proteomes" id="UP000261023">
    <property type="component" value="Unassembled WGS sequence"/>
</dbReference>
<sequence length="282" mass="31828">MKQADNKNSAVSAVKTAFMYAALIIMAVIMLIPFAWMLSASLKFEKDVFSFPIVWIPPVPQWGNYAEIWKKVPLLTGFFNTTKLTVCTTVLQLVTSSFAAYAFAKLSFKGRDTIFMMYVMTISIPWQVYMVPQYKMMTLFGLTDSHLGIILMHAFTAMGVFLMRQFFIGIPNELLEAARIDGLSEYGIWARLMLPLSKPAIATLCITSFTFEWNDFMGPLIYLSSQKKKTIQLMLRMFNSQYSSNYAQIMAAATVALIPVLILFICLQRYFVEGVASSGIKG</sequence>
<accession>A0A3E3DMT8</accession>
<comment type="caution">
    <text evidence="9">The sequence shown here is derived from an EMBL/GenBank/DDBJ whole genome shotgun (WGS) entry which is preliminary data.</text>
</comment>
<dbReference type="AlphaFoldDB" id="A0A3E3DMT8"/>
<dbReference type="CDD" id="cd06261">
    <property type="entry name" value="TM_PBP2"/>
    <property type="match status" value="1"/>
</dbReference>
<name>A0A3E3DMT8_9FIRM</name>
<evidence type="ECO:0000256" key="2">
    <source>
        <dbReference type="ARBA" id="ARBA00022448"/>
    </source>
</evidence>
<evidence type="ECO:0000256" key="3">
    <source>
        <dbReference type="ARBA" id="ARBA00022475"/>
    </source>
</evidence>
<feature type="transmembrane region" description="Helical" evidence="7">
    <location>
        <begin position="17"/>
        <end position="38"/>
    </location>
</feature>
<reference evidence="9 10" key="1">
    <citation type="submission" date="2018-08" db="EMBL/GenBank/DDBJ databases">
        <title>A genome reference for cultivated species of the human gut microbiota.</title>
        <authorList>
            <person name="Zou Y."/>
            <person name="Xue W."/>
            <person name="Luo G."/>
        </authorList>
    </citation>
    <scope>NUCLEOTIDE SEQUENCE [LARGE SCALE GENOMIC DNA]</scope>
    <source>
        <strain evidence="9 10">AF19-13AC</strain>
    </source>
</reference>
<evidence type="ECO:0000256" key="5">
    <source>
        <dbReference type="ARBA" id="ARBA00022989"/>
    </source>
</evidence>
<dbReference type="Pfam" id="PF00528">
    <property type="entry name" value="BPD_transp_1"/>
    <property type="match status" value="1"/>
</dbReference>
<keyword evidence="5 7" id="KW-1133">Transmembrane helix</keyword>
<feature type="transmembrane region" description="Helical" evidence="7">
    <location>
        <begin position="246"/>
        <end position="267"/>
    </location>
</feature>